<evidence type="ECO:0000313" key="50">
    <source>
        <dbReference type="EMBL" id="EAK8899000.1"/>
    </source>
</evidence>
<dbReference type="Proteomes" id="UP000378540">
    <property type="component" value="Unassembled WGS sequence"/>
</dbReference>
<evidence type="ECO:0000313" key="54">
    <source>
        <dbReference type="EMBL" id="ECC1556948.1"/>
    </source>
</evidence>
<dbReference type="EMBL" id="AALGDA010000009">
    <property type="protein sequence ID" value="ECY9782229.1"/>
    <property type="molecule type" value="Genomic_DNA"/>
</dbReference>
<dbReference type="EMBL" id="AABAWE010000004">
    <property type="protein sequence ID" value="EAG2087450.1"/>
    <property type="molecule type" value="Genomic_DNA"/>
</dbReference>
<evidence type="ECO:0000313" key="76">
    <source>
        <dbReference type="EMBL" id="HAB8556709.1"/>
    </source>
</evidence>
<evidence type="ECO:0000313" key="22">
    <source>
        <dbReference type="EMBL" id="EAE2658787.1"/>
    </source>
</evidence>
<dbReference type="Proteomes" id="UP000350032">
    <property type="component" value="Unassembled WGS sequence"/>
</dbReference>
<dbReference type="Proteomes" id="UP000355989">
    <property type="component" value="Unassembled WGS sequence"/>
</dbReference>
<evidence type="ECO:0000313" key="108">
    <source>
        <dbReference type="Proteomes" id="UP000358545"/>
    </source>
</evidence>
<evidence type="ECO:0000313" key="102">
    <source>
        <dbReference type="Proteomes" id="UP000345329"/>
    </source>
</evidence>
<dbReference type="Proteomes" id="UP000413786">
    <property type="component" value="Unassembled WGS sequence"/>
</dbReference>
<dbReference type="Proteomes" id="UP000548826">
    <property type="component" value="Unassembled WGS sequence"/>
</dbReference>
<evidence type="ECO:0000313" key="130">
    <source>
        <dbReference type="Proteomes" id="UP000467247"/>
    </source>
</evidence>
<evidence type="ECO:0000313" key="152">
    <source>
        <dbReference type="Proteomes" id="UP000544530"/>
    </source>
</evidence>
<evidence type="ECO:0000313" key="81">
    <source>
        <dbReference type="EMBL" id="HAC3054668.1"/>
    </source>
</evidence>
<evidence type="ECO:0000313" key="39">
    <source>
        <dbReference type="EMBL" id="EAG9387164.1"/>
    </source>
</evidence>
<reference evidence="122 140" key="7">
    <citation type="submission" date="2019-04" db="EMBL/GenBank/DDBJ databases">
        <authorList>
            <consortium name="GenomeTrakr network: Whole genome sequencing for foodborne pathogen traceback"/>
        </authorList>
    </citation>
    <scope>NUCLEOTIDE SEQUENCE [LARGE SCALE GENOMIC DNA]</scope>
    <source>
        <strain evidence="37 154">CFSAN004300</strain>
        <strain evidence="39 140">CFSAN072474</strain>
        <strain evidence="38 141">CFSAN072502</strain>
        <strain evidence="59 109">FLAG-55987</strain>
        <strain evidence="36 149">NRRL B-33244</strain>
        <strain evidence="51 122">PHLUSALM00088</strain>
    </source>
</reference>
<dbReference type="Proteomes" id="UP000368805">
    <property type="component" value="Unassembled WGS sequence"/>
</dbReference>
<evidence type="ECO:0000313" key="23">
    <source>
        <dbReference type="EMBL" id="EAE2897187.1"/>
    </source>
</evidence>
<dbReference type="EMBL" id="DAAKPP010000002">
    <property type="protein sequence ID" value="HAC3054668.1"/>
    <property type="molecule type" value="Genomic_DNA"/>
</dbReference>
<dbReference type="EMBL" id="AAISWI010000002">
    <property type="protein sequence ID" value="ECH7210280.1"/>
    <property type="molecule type" value="Genomic_DNA"/>
</dbReference>
<dbReference type="InterPro" id="IPR017924">
    <property type="entry name" value="RNA-binding_YhbY"/>
</dbReference>
<dbReference type="Proteomes" id="UP000455569">
    <property type="component" value="Unassembled WGS sequence"/>
</dbReference>
<evidence type="ECO:0000313" key="128">
    <source>
        <dbReference type="Proteomes" id="UP000458487"/>
    </source>
</evidence>
<evidence type="ECO:0000313" key="134">
    <source>
        <dbReference type="Proteomes" id="UP000478682"/>
    </source>
</evidence>
<dbReference type="EMBL" id="AAANYN010000001">
    <property type="protein sequence ID" value="EAD5772737.1"/>
    <property type="molecule type" value="Genomic_DNA"/>
</dbReference>
<evidence type="ECO:0000313" key="87">
    <source>
        <dbReference type="EMBL" id="OET52374.1"/>
    </source>
</evidence>
<evidence type="ECO:0000313" key="51">
    <source>
        <dbReference type="EMBL" id="EAK9316927.1"/>
    </source>
</evidence>
<evidence type="ECO:0000313" key="74">
    <source>
        <dbReference type="EMBL" id="HAB7720551.1"/>
    </source>
</evidence>
<evidence type="ECO:0000313" key="149">
    <source>
        <dbReference type="Proteomes" id="UP000535556"/>
    </source>
</evidence>
<dbReference type="EMBL" id="AAASLB010000002">
    <property type="protein sequence ID" value="EAE4941328.1"/>
    <property type="molecule type" value="Genomic_DNA"/>
</dbReference>
<dbReference type="KEGG" id="lmom:IJ09_02560"/>
<dbReference type="EMBL" id="AABAYG010000004">
    <property type="protein sequence ID" value="EAG2245638.1"/>
    <property type="molecule type" value="Genomic_DNA"/>
</dbReference>
<reference evidence="90 95" key="8">
    <citation type="submission" date="2019-08" db="EMBL/GenBank/DDBJ databases">
        <title>Soil Listeria distribution.</title>
        <authorList>
            <person name="Liao J."/>
        </authorList>
    </citation>
    <scope>NUCLEOTIDE SEQUENCE [LARGE SCALE GENOMIC DNA]</scope>
    <source>
        <strain evidence="90 95">IN-RH-2-BL1</strain>
    </source>
</reference>
<evidence type="ECO:0000313" key="94">
    <source>
        <dbReference type="Proteomes" id="UP000285054"/>
    </source>
</evidence>
<evidence type="ECO:0000313" key="21">
    <source>
        <dbReference type="EMBL" id="EAE2354213.1"/>
    </source>
</evidence>
<evidence type="ECO:0000313" key="162">
    <source>
        <dbReference type="Proteomes" id="UP000841561"/>
    </source>
</evidence>
<dbReference type="Proteomes" id="UP000365297">
    <property type="component" value="Unassembled WGS sequence"/>
</dbReference>
<dbReference type="EMBL" id="AABEQV010000002">
    <property type="protein sequence ID" value="EAG9856217.1"/>
    <property type="molecule type" value="Genomic_DNA"/>
</dbReference>
<protein>
    <submittedName>
        <fullName evidence="87 88">RNA-binding protein</fullName>
    </submittedName>
    <submittedName>
        <fullName evidence="51">Ribosome assembly RNA-binding protein YhbY</fullName>
    </submittedName>
</protein>
<dbReference type="EMBL" id="AAIAJJ010000004">
    <property type="protein sequence ID" value="ECC1556948.1"/>
    <property type="molecule type" value="Genomic_DNA"/>
</dbReference>
<evidence type="ECO:0000313" key="28">
    <source>
        <dbReference type="EMBL" id="EAG1893427.1"/>
    </source>
</evidence>
<evidence type="ECO:0000313" key="61">
    <source>
        <dbReference type="EMBL" id="EDH0839683.1"/>
    </source>
</evidence>
<evidence type="ECO:0000313" key="75">
    <source>
        <dbReference type="EMBL" id="HAB8398865.1"/>
    </source>
</evidence>
<dbReference type="EMBL" id="QDAY01000003">
    <property type="protein sequence ID" value="KAA9449094.1"/>
    <property type="molecule type" value="Genomic_DNA"/>
</dbReference>
<evidence type="ECO:0000313" key="34">
    <source>
        <dbReference type="EMBL" id="EAG4462179.1"/>
    </source>
</evidence>
<evidence type="ECO:0000313" key="14">
    <source>
        <dbReference type="EMBL" id="EAD5772737.1"/>
    </source>
</evidence>
<evidence type="ECO:0000313" key="7">
    <source>
        <dbReference type="EMBL" id="EAC5549703.1"/>
    </source>
</evidence>
<dbReference type="EMBL" id="AAALRN010000003">
    <property type="protein sequence ID" value="EAD1184963.1"/>
    <property type="molecule type" value="Genomic_DNA"/>
</dbReference>
<proteinExistence type="predicted"/>
<dbReference type="Proteomes" id="UP000481141">
    <property type="component" value="Unassembled WGS sequence"/>
</dbReference>
<dbReference type="Proteomes" id="UP000354255">
    <property type="component" value="Unassembled WGS sequence"/>
</dbReference>
<evidence type="ECO:0000313" key="96">
    <source>
        <dbReference type="Proteomes" id="UP000331186"/>
    </source>
</evidence>
<evidence type="ECO:0000313" key="155">
    <source>
        <dbReference type="Proteomes" id="UP000548826"/>
    </source>
</evidence>
<dbReference type="EMBL" id="AAAQOE010000001">
    <property type="protein sequence ID" value="EAE1094604.1"/>
    <property type="molecule type" value="Genomic_DNA"/>
</dbReference>
<evidence type="ECO:0000313" key="118">
    <source>
        <dbReference type="Proteomes" id="UP000389283"/>
    </source>
</evidence>
<evidence type="ECO:0000313" key="13">
    <source>
        <dbReference type="EMBL" id="EAD3792665.1"/>
    </source>
</evidence>
<evidence type="ECO:0000313" key="19">
    <source>
        <dbReference type="EMBL" id="EAE1338606.1"/>
    </source>
</evidence>
<evidence type="ECO:0000313" key="10">
    <source>
        <dbReference type="EMBL" id="EAC7480426.1"/>
    </source>
</evidence>
<evidence type="ECO:0000313" key="20">
    <source>
        <dbReference type="EMBL" id="EAE1630382.1"/>
    </source>
</evidence>
<evidence type="ECO:0000313" key="79">
    <source>
        <dbReference type="EMBL" id="HAC0274914.1"/>
    </source>
</evidence>
<dbReference type="EMBL" id="AABGHY010000002">
    <property type="protein sequence ID" value="EAH3293430.1"/>
    <property type="molecule type" value="Genomic_DNA"/>
</dbReference>
<evidence type="ECO:0000313" key="43">
    <source>
        <dbReference type="EMBL" id="EAH0252530.1"/>
    </source>
</evidence>
<dbReference type="Proteomes" id="UP000344343">
    <property type="component" value="Unassembled WGS sequence"/>
</dbReference>
<evidence type="ECO:0000259" key="3">
    <source>
        <dbReference type="PROSITE" id="PS51295"/>
    </source>
</evidence>
<dbReference type="EMBL" id="AABAGT010000007">
    <property type="protein sequence ID" value="EAG0866842.1"/>
    <property type="molecule type" value="Genomic_DNA"/>
</dbReference>
<evidence type="ECO:0000313" key="25">
    <source>
        <dbReference type="EMBL" id="EAE5603410.1"/>
    </source>
</evidence>
<dbReference type="Proteomes" id="UP000285054">
    <property type="component" value="Unassembled WGS sequence"/>
</dbReference>
<dbReference type="Proteomes" id="UP000546397">
    <property type="component" value="Unassembled WGS sequence"/>
</dbReference>
<evidence type="ECO:0000313" key="90">
    <source>
        <dbReference type="EMBL" id="TYU56678.1"/>
    </source>
</evidence>
<dbReference type="EMBL" id="AAANYR010000003">
    <property type="protein sequence ID" value="EAD5786243.1"/>
    <property type="molecule type" value="Genomic_DNA"/>
</dbReference>
<dbReference type="Proteomes" id="UP000522199">
    <property type="component" value="Unassembled WGS sequence"/>
</dbReference>
<dbReference type="PANTHER" id="PTHR40065">
    <property type="entry name" value="RNA-BINDING PROTEIN YHBY"/>
    <property type="match status" value="1"/>
</dbReference>
<evidence type="ECO:0000313" key="70">
    <source>
        <dbReference type="EMBL" id="HAA8052119.1"/>
    </source>
</evidence>
<evidence type="ECO:0000313" key="62">
    <source>
        <dbReference type="EMBL" id="EDN7715036.1"/>
    </source>
</evidence>
<dbReference type="Proteomes" id="UP000398321">
    <property type="component" value="Unassembled WGS sequence"/>
</dbReference>
<name>A0A0D8X4C2_LISMN</name>
<dbReference type="EMBL" id="AACKDQ010000014">
    <property type="protein sequence ID" value="EAK9316927.1"/>
    <property type="molecule type" value="Genomic_DNA"/>
</dbReference>
<dbReference type="EMBL" id="DAAEEB010000002">
    <property type="protein sequence ID" value="HAA8052119.1"/>
    <property type="molecule type" value="Genomic_DNA"/>
</dbReference>
<dbReference type="EMBL" id="DABXZF010000005">
    <property type="protein sequence ID" value="HAO5921599.1"/>
    <property type="molecule type" value="Genomic_DNA"/>
</dbReference>
<dbReference type="KEGG" id="lmok:CQ02_07640"/>
<dbReference type="EMBL" id="DAAIJL010000004">
    <property type="protein sequence ID" value="HAB8556709.1"/>
    <property type="molecule type" value="Genomic_DNA"/>
</dbReference>
<evidence type="ECO:0000313" key="121">
    <source>
        <dbReference type="Proteomes" id="UP000406081"/>
    </source>
</evidence>
<dbReference type="EMBL" id="DABJAN010000004">
    <property type="protein sequence ID" value="HAJ9593944.1"/>
    <property type="molecule type" value="Genomic_DNA"/>
</dbReference>
<dbReference type="EMBL" id="AAAIXK010000002">
    <property type="protein sequence ID" value="EAC5549703.1"/>
    <property type="molecule type" value="Genomic_DNA"/>
</dbReference>
<dbReference type="EMBL" id="DAAJFY010000003">
    <property type="protein sequence ID" value="HAC0274914.1"/>
    <property type="molecule type" value="Genomic_DNA"/>
</dbReference>
<dbReference type="Proteomes" id="UP000470497">
    <property type="component" value="Unassembled WGS sequence"/>
</dbReference>
<evidence type="ECO:0000313" key="156">
    <source>
        <dbReference type="Proteomes" id="UP000549379"/>
    </source>
</evidence>
<dbReference type="Proteomes" id="UP000853596">
    <property type="component" value="Unassembled WGS sequence"/>
</dbReference>
<dbReference type="EMBL" id="AAKHCT010000001">
    <property type="protein sequence ID" value="ECR7121298.1"/>
    <property type="molecule type" value="Genomic_DNA"/>
</dbReference>
<evidence type="ECO:0000313" key="29">
    <source>
        <dbReference type="EMBL" id="EAG2087450.1"/>
    </source>
</evidence>
<evidence type="ECO:0000313" key="158">
    <source>
        <dbReference type="Proteomes" id="UP000566721"/>
    </source>
</evidence>
<evidence type="ECO:0000313" key="129">
    <source>
        <dbReference type="Proteomes" id="UP000460224"/>
    </source>
</evidence>
<evidence type="ECO:0000313" key="78">
    <source>
        <dbReference type="EMBL" id="HAC0012634.1"/>
    </source>
</evidence>
<evidence type="ECO:0000313" key="100">
    <source>
        <dbReference type="Proteomes" id="UP000339309"/>
    </source>
</evidence>
<dbReference type="Proteomes" id="UP000379076">
    <property type="component" value="Unassembled WGS sequence"/>
</dbReference>
<reference evidence="87 166" key="1">
    <citation type="submission" date="2016-09" db="EMBL/GenBank/DDBJ databases">
        <title>100K Listeria isolates.</title>
        <authorList>
            <person name="Chen P."/>
            <person name="Weimer B.C."/>
            <person name="Kong N."/>
            <person name="Huang B."/>
        </authorList>
    </citation>
    <scope>NUCLEOTIDE SEQUENCE [LARGE SCALE GENOMIC DNA]</scope>
    <source>
        <strain evidence="87 166">BCW_2383</strain>
    </source>
</reference>
<dbReference type="EMBL" id="RCRQ01000004">
    <property type="protein sequence ID" value="MCO38350.1"/>
    <property type="molecule type" value="Genomic_DNA"/>
</dbReference>
<dbReference type="Proteomes" id="UP000842809">
    <property type="component" value="Unassembled WGS sequence"/>
</dbReference>
<dbReference type="Proteomes" id="UP000358545">
    <property type="component" value="Unassembled WGS sequence"/>
</dbReference>
<dbReference type="EMBL" id="AABDDO010000001">
    <property type="protein sequence ID" value="EAG6761799.1"/>
    <property type="molecule type" value="Genomic_DNA"/>
</dbReference>
<evidence type="ECO:0000313" key="110">
    <source>
        <dbReference type="Proteomes" id="UP000365297"/>
    </source>
</evidence>
<dbReference type="EMBL" id="AABATR010000003">
    <property type="protein sequence ID" value="EAG1893427.1"/>
    <property type="molecule type" value="Genomic_DNA"/>
</dbReference>
<dbReference type="EMBL" id="AAAJWF010000004">
    <property type="protein sequence ID" value="EAC7480426.1"/>
    <property type="molecule type" value="Genomic_DNA"/>
</dbReference>
<evidence type="ECO:0000313" key="69">
    <source>
        <dbReference type="EMBL" id="EDP8513643.1"/>
    </source>
</evidence>
<dbReference type="SUPFAM" id="SSF75471">
    <property type="entry name" value="YhbY-like"/>
    <property type="match status" value="1"/>
</dbReference>
<dbReference type="Proteomes" id="UP000478945">
    <property type="component" value="Unassembled WGS sequence"/>
</dbReference>
<evidence type="ECO:0000313" key="112">
    <source>
        <dbReference type="Proteomes" id="UP000368805"/>
    </source>
</evidence>
<evidence type="ECO:0000313" key="36">
    <source>
        <dbReference type="EMBL" id="EAG6761799.1"/>
    </source>
</evidence>
<evidence type="ECO:0000313" key="18">
    <source>
        <dbReference type="EMBL" id="EAE1094604.1"/>
    </source>
</evidence>
<dbReference type="Proteomes" id="UP000339309">
    <property type="component" value="Unassembled WGS sequence"/>
</dbReference>
<dbReference type="EMBL" id="DAAEQL010000005">
    <property type="protein sequence ID" value="HAA8490671.1"/>
    <property type="molecule type" value="Genomic_DNA"/>
</dbReference>
<evidence type="ECO:0000313" key="8">
    <source>
        <dbReference type="EMBL" id="EAC5947924.1"/>
    </source>
</evidence>
<dbReference type="EMBL" id="AABEKY010000003">
    <property type="protein sequence ID" value="EAG9387164.1"/>
    <property type="molecule type" value="Genomic_DNA"/>
</dbReference>
<evidence type="ECO:0000313" key="166">
    <source>
        <dbReference type="Proteomes" id="UP000852906"/>
    </source>
</evidence>
<evidence type="ECO:0000313" key="73">
    <source>
        <dbReference type="EMBL" id="HAB7362475.1"/>
    </source>
</evidence>
<evidence type="ECO:0000313" key="35">
    <source>
        <dbReference type="EMBL" id="EAG6169224.1"/>
    </source>
</evidence>
<evidence type="ECO:0000313" key="37">
    <source>
        <dbReference type="EMBL" id="EAG6989676.1"/>
    </source>
</evidence>
<dbReference type="Proteomes" id="UP000840567">
    <property type="component" value="Unassembled WGS sequence"/>
</dbReference>
<dbReference type="Proteomes" id="UP000530452">
    <property type="component" value="Unassembled WGS sequence"/>
</dbReference>
<dbReference type="Proteomes" id="UP000548278">
    <property type="component" value="Unassembled WGS sequence"/>
</dbReference>
<sequence>MLTATQKRFLRKEAHNIQPIFQVGKGSVSPNLIIHVKEALEARELIKISILQNCEEDKQTVAEKISARSGAEIVQVIGRTIILYKTSVNKQQIKLP</sequence>
<evidence type="ECO:0000313" key="137">
    <source>
        <dbReference type="Proteomes" id="UP000481141"/>
    </source>
</evidence>
<dbReference type="Proteomes" id="UP000383365">
    <property type="component" value="Unassembled WGS sequence"/>
</dbReference>
<evidence type="ECO:0000313" key="4">
    <source>
        <dbReference type="EMBL" id="EAC3881314.1"/>
    </source>
</evidence>
<evidence type="ECO:0000313" key="33">
    <source>
        <dbReference type="EMBL" id="EAG4330410.1"/>
    </source>
</evidence>
<dbReference type="EMBL" id="AABCVX010000003">
    <property type="protein sequence ID" value="EAG6169224.1"/>
    <property type="molecule type" value="Genomic_DNA"/>
</dbReference>
<dbReference type="EMBL" id="AAAIKW010000002">
    <property type="protein sequence ID" value="EAC4551660.1"/>
    <property type="molecule type" value="Genomic_DNA"/>
</dbReference>
<evidence type="ECO:0000313" key="88">
    <source>
        <dbReference type="EMBL" id="RJZ22249.1"/>
    </source>
</evidence>
<reference evidence="93 94" key="2">
    <citation type="journal article" date="2018" name="BMC Genomics">
        <title>Genes significantly associated with lineage II food isolates of Listeria monocytogenes.</title>
        <authorList>
            <person name="Pirone-Davies C."/>
            <person name="Chen Y."/>
            <person name="Pightling A."/>
            <person name="Ryan G."/>
            <person name="Wang Y."/>
            <person name="Yao K."/>
            <person name="Hoffmann M."/>
            <person name="Allard M.W."/>
        </authorList>
    </citation>
    <scope>NUCLEOTIDE SEQUENCE [LARGE SCALE GENOMIC DNA]</scope>
    <source>
        <strain evidence="88 94">PNUSAL000190</strain>
        <strain evidence="89 93">PNUSAL000550</strain>
    </source>
</reference>
<evidence type="ECO:0000313" key="60">
    <source>
        <dbReference type="EMBL" id="ECY9782229.1"/>
    </source>
</evidence>
<dbReference type="Pfam" id="PF01985">
    <property type="entry name" value="CRS1_YhbY"/>
    <property type="match status" value="1"/>
</dbReference>
<evidence type="ECO:0000313" key="140">
    <source>
        <dbReference type="Proteomes" id="UP000522199"/>
    </source>
</evidence>
<evidence type="ECO:0000256" key="1">
    <source>
        <dbReference type="ARBA" id="ARBA00022884"/>
    </source>
</evidence>
<dbReference type="Proteomes" id="UP000364988">
    <property type="component" value="Unassembled WGS sequence"/>
</dbReference>
<dbReference type="EMBL" id="AABBHO010000056">
    <property type="protein sequence ID" value="EAG2998367.1"/>
    <property type="molecule type" value="Genomic_DNA"/>
</dbReference>
<dbReference type="EMBL" id="CP098507">
    <property type="protein sequence ID" value="UUJ79804.1"/>
    <property type="molecule type" value="Genomic_DNA"/>
</dbReference>
<evidence type="ECO:0000313" key="111">
    <source>
        <dbReference type="Proteomes" id="UP000368512"/>
    </source>
</evidence>
<dbReference type="Proteomes" id="UP000458487">
    <property type="component" value="Unassembled WGS sequence"/>
</dbReference>
<dbReference type="Proteomes" id="UP000337746">
    <property type="component" value="Unassembled WGS sequence"/>
</dbReference>
<evidence type="ECO:0000313" key="160">
    <source>
        <dbReference type="Proteomes" id="UP000840567"/>
    </source>
</evidence>
<dbReference type="EMBL" id="DAAIHR010000009">
    <property type="protein sequence ID" value="HAB8398865.1"/>
    <property type="molecule type" value="Genomic_DNA"/>
</dbReference>
<evidence type="ECO:0000313" key="124">
    <source>
        <dbReference type="Proteomes" id="UP000421738"/>
    </source>
</evidence>
<dbReference type="EMBL" id="AANOZB010000033">
    <property type="protein sequence ID" value="EDP8411582.1"/>
    <property type="molecule type" value="Genomic_DNA"/>
</dbReference>
<dbReference type="Proteomes" id="UP000389283">
    <property type="component" value="Unassembled WGS sequence"/>
</dbReference>
<feature type="domain" description="CRM" evidence="3">
    <location>
        <begin position="1"/>
        <end position="96"/>
    </location>
</feature>
<evidence type="ECO:0000313" key="119">
    <source>
        <dbReference type="Proteomes" id="UP000398321"/>
    </source>
</evidence>
<dbReference type="Proteomes" id="UP000528151">
    <property type="component" value="Unassembled WGS sequence"/>
</dbReference>
<dbReference type="Proteomes" id="UP000352246">
    <property type="component" value="Unassembled WGS sequence"/>
</dbReference>
<dbReference type="Proteomes" id="UP000427828">
    <property type="component" value="Unassembled WGS sequence"/>
</dbReference>
<accession>A0A0D8X4C2</accession>
<dbReference type="EMBL" id="DAAHUJ010000001">
    <property type="protein sequence ID" value="HAB7362475.1"/>
    <property type="molecule type" value="Genomic_DNA"/>
</dbReference>
<dbReference type="Proteomes" id="UP000840197">
    <property type="component" value="Unassembled WGS sequence"/>
</dbReference>
<evidence type="ECO:0000313" key="145">
    <source>
        <dbReference type="Proteomes" id="UP000528151"/>
    </source>
</evidence>
<evidence type="ECO:0000313" key="139">
    <source>
        <dbReference type="Proteomes" id="UP000517258"/>
    </source>
</evidence>
<dbReference type="Proteomes" id="UP000421738">
    <property type="component" value="Unassembled WGS sequence"/>
</dbReference>
<dbReference type="Proteomes" id="UP000844471">
    <property type="component" value="Unassembled WGS sequence"/>
</dbReference>
<evidence type="ECO:0000313" key="63">
    <source>
        <dbReference type="EMBL" id="EDN8267911.1"/>
    </source>
</evidence>
<dbReference type="Proteomes" id="UP000460224">
    <property type="component" value="Unassembled WGS sequence"/>
</dbReference>
<dbReference type="Proteomes" id="UP000840039">
    <property type="component" value="Unassembled WGS sequence"/>
</dbReference>
<dbReference type="EMBL" id="AANDQG010000003">
    <property type="protein sequence ID" value="EDN9629242.1"/>
    <property type="molecule type" value="Genomic_DNA"/>
</dbReference>
<reference evidence="73" key="10">
    <citation type="submission" date="2020-01" db="EMBL/GenBank/DDBJ databases">
        <authorList>
            <consortium name="NCBI Pathogen Detection Project"/>
        </authorList>
    </citation>
    <scope>NUCLEOTIDE SEQUENCE</scope>
    <source>
        <strain evidence="70">09CEB371LM</strain>
        <strain evidence="82">2017-325981-023-01</strain>
        <strain evidence="76">CFIAFB20100120</strain>
        <strain evidence="75">CFIAFB20130012</strain>
        <strain evidence="74">CFIAFB20140010</strain>
        <strain evidence="77">CFIAFB20160038</strain>
        <strain evidence="73">CFIAFB20160079</strain>
        <strain evidence="79">CFIAFB20170037</strain>
        <strain evidence="78">CFIAFB20170045</strain>
        <strain evidence="80">DMG1500109</strain>
        <strain evidence="72">HPB3501</strain>
        <strain evidence="81">LiDS0115</strain>
        <strain evidence="71">Sam_F526FDD3-C0F7-43DB-B204-E231FEF9C926</strain>
        <strain evidence="83">SFBRL218_S4</strain>
    </source>
</reference>
<evidence type="ECO:0000313" key="5">
    <source>
        <dbReference type="EMBL" id="EAC4482011.1"/>
    </source>
</evidence>
<dbReference type="EMBL" id="AAAIJX010000002">
    <property type="protein sequence ID" value="EAC4482011.1"/>
    <property type="molecule type" value="Genomic_DNA"/>
</dbReference>
<evidence type="ECO:0000256" key="2">
    <source>
        <dbReference type="PROSITE-ProRule" id="PRU00626"/>
    </source>
</evidence>
<evidence type="ECO:0000313" key="123">
    <source>
        <dbReference type="Proteomes" id="UP000413786"/>
    </source>
</evidence>
<evidence type="ECO:0000313" key="138">
    <source>
        <dbReference type="Proteomes" id="UP000489121"/>
    </source>
</evidence>
<dbReference type="EMBL" id="AANOZB010000002">
    <property type="protein sequence ID" value="EDP8409285.1"/>
    <property type="molecule type" value="Genomic_DNA"/>
</dbReference>
<evidence type="ECO:0000313" key="86">
    <source>
        <dbReference type="EMBL" id="NYA01618.1"/>
    </source>
</evidence>
<dbReference type="EMBL" id="DAAEZQ010000001">
    <property type="protein sequence ID" value="HAA9720576.1"/>
    <property type="molecule type" value="Genomic_DNA"/>
</dbReference>
<dbReference type="Proteomes" id="UP000345329">
    <property type="component" value="Unassembled WGS sequence"/>
</dbReference>
<evidence type="ECO:0000313" key="67">
    <source>
        <dbReference type="EMBL" id="EDP8409285.1"/>
    </source>
</evidence>
<evidence type="ECO:0000313" key="146">
    <source>
        <dbReference type="Proteomes" id="UP000529135"/>
    </source>
</evidence>
<dbReference type="EMBL" id="AABBYJ010000002">
    <property type="protein sequence ID" value="EAG4330410.1"/>
    <property type="molecule type" value="Genomic_DNA"/>
</dbReference>
<evidence type="ECO:0000313" key="44">
    <source>
        <dbReference type="EMBL" id="EAH1614552.1"/>
    </source>
</evidence>
<dbReference type="Proteomes" id="UP000356407">
    <property type="component" value="Unassembled WGS sequence"/>
</dbReference>
<dbReference type="EMBL" id="AAAQJJ010000008">
    <property type="protein sequence ID" value="EAE0769928.1"/>
    <property type="molecule type" value="Genomic_DNA"/>
</dbReference>
<dbReference type="PROSITE" id="PS51295">
    <property type="entry name" value="CRM"/>
    <property type="match status" value="1"/>
</dbReference>
<evidence type="ECO:0000313" key="141">
    <source>
        <dbReference type="Proteomes" id="UP000524387"/>
    </source>
</evidence>
<reference evidence="91" key="12">
    <citation type="submission" date="2022-06" db="EMBL/GenBank/DDBJ databases">
        <title>Complete genomes of Listeria monocytogenes strains L58-55 and 6179.</title>
        <authorList>
            <person name="Schmitz-Esser S."/>
            <person name="Tibbs-Cortes B.W."/>
        </authorList>
    </citation>
    <scope>NUCLEOTIDE SEQUENCE</scope>
    <source>
        <strain evidence="91">L58-55</strain>
    </source>
</reference>
<evidence type="ECO:0000313" key="106">
    <source>
        <dbReference type="Proteomes" id="UP000355989"/>
    </source>
</evidence>
<evidence type="ECO:0000313" key="101">
    <source>
        <dbReference type="Proteomes" id="UP000344343"/>
    </source>
</evidence>
<evidence type="ECO:0000313" key="114">
    <source>
        <dbReference type="Proteomes" id="UP000376505"/>
    </source>
</evidence>
<dbReference type="EMBL" id="AABEMN010000001">
    <property type="protein sequence ID" value="EAG9518194.1"/>
    <property type="molecule type" value="Genomic_DNA"/>
</dbReference>
<dbReference type="EMBL" id="AAAQQZ010000003">
    <property type="protein sequence ID" value="EAE1338606.1"/>
    <property type="molecule type" value="Genomic_DNA"/>
</dbReference>
<dbReference type="EMBL" id="AABEVT010000004">
    <property type="protein sequence ID" value="EAH0252530.1"/>
    <property type="molecule type" value="Genomic_DNA"/>
</dbReference>
<dbReference type="Proteomes" id="UP000467536">
    <property type="component" value="Unassembled WGS sequence"/>
</dbReference>
<dbReference type="EMBL" id="QXLS01000003">
    <property type="protein sequence ID" value="RKA08392.1"/>
    <property type="molecule type" value="Genomic_DNA"/>
</dbReference>
<dbReference type="EMBL" id="AABBAW010000003">
    <property type="protein sequence ID" value="EAG2514929.1"/>
    <property type="molecule type" value="Genomic_DNA"/>
</dbReference>
<evidence type="ECO:0000313" key="120">
    <source>
        <dbReference type="Proteomes" id="UP000403352"/>
    </source>
</evidence>
<dbReference type="Proteomes" id="UP000841561">
    <property type="component" value="Unassembled WGS sequence"/>
</dbReference>
<dbReference type="Proteomes" id="UP000525850">
    <property type="component" value="Unassembled WGS sequence"/>
</dbReference>
<evidence type="ECO:0000313" key="135">
    <source>
        <dbReference type="Proteomes" id="UP000478704"/>
    </source>
</evidence>
<dbReference type="Proteomes" id="UP000566597">
    <property type="component" value="Unassembled WGS sequence"/>
</dbReference>
<evidence type="ECO:0000313" key="46">
    <source>
        <dbReference type="EMBL" id="EAH3126413.1"/>
    </source>
</evidence>
<dbReference type="EMBL" id="AAMGHX010000001">
    <property type="protein sequence ID" value="EDH0839683.1"/>
    <property type="molecule type" value="Genomic_DNA"/>
</dbReference>
<evidence type="ECO:0000313" key="38">
    <source>
        <dbReference type="EMBL" id="EAG9354229.1"/>
    </source>
</evidence>
<reference evidence="84 129" key="4">
    <citation type="submission" date="2018-04" db="EMBL/GenBank/DDBJ databases">
        <title>Genome Analysis of a Prevalent Clone of Listeria monocytogenes Sequence Type 87 in China.</title>
        <authorList>
            <person name="Wang Y."/>
        </authorList>
    </citation>
    <scope>NUCLEOTIDE SEQUENCE [LARGE SCALE GENOMIC DNA]</scope>
    <source>
        <strain evidence="84 129">ICDC_LM1523</strain>
    </source>
</reference>
<dbReference type="EMBL" id="AAAJKI010000007">
    <property type="protein sequence ID" value="EAC6547560.1"/>
    <property type="molecule type" value="Genomic_DNA"/>
</dbReference>
<evidence type="ECO:0000313" key="132">
    <source>
        <dbReference type="Proteomes" id="UP000467536"/>
    </source>
</evidence>
<evidence type="ECO:0000313" key="107">
    <source>
        <dbReference type="Proteomes" id="UP000356407"/>
    </source>
</evidence>
<evidence type="ECO:0000313" key="68">
    <source>
        <dbReference type="EMBL" id="EDP8411582.1"/>
    </source>
</evidence>
<evidence type="ECO:0000313" key="53">
    <source>
        <dbReference type="EMBL" id="ECB9515013.1"/>
    </source>
</evidence>
<dbReference type="EMBL" id="DAAIRR010000001">
    <property type="protein sequence ID" value="HAB9174282.1"/>
    <property type="molecule type" value="Genomic_DNA"/>
</dbReference>
<dbReference type="OMA" id="KMALIYR"/>
<evidence type="ECO:0000313" key="115">
    <source>
        <dbReference type="Proteomes" id="UP000378540"/>
    </source>
</evidence>
<dbReference type="Proteomes" id="UP000525068">
    <property type="component" value="Unassembled WGS sequence"/>
</dbReference>
<dbReference type="NCBIfam" id="TIGR00253">
    <property type="entry name" value="RNA_bind_YhbY"/>
    <property type="match status" value="1"/>
</dbReference>
<dbReference type="EMBL" id="AAAREG010000005">
    <property type="protein sequence ID" value="EAE2354213.1"/>
    <property type="molecule type" value="Genomic_DNA"/>
</dbReference>
<dbReference type="EMBL" id="AABGFX010000002">
    <property type="protein sequence ID" value="EAH3126413.1"/>
    <property type="molecule type" value="Genomic_DNA"/>
</dbReference>
<dbReference type="Proteomes" id="UP000527632">
    <property type="component" value="Unassembled WGS sequence"/>
</dbReference>
<dbReference type="Proteomes" id="UP000336166">
    <property type="component" value="Unassembled WGS sequence"/>
</dbReference>
<evidence type="ECO:0000313" key="59">
    <source>
        <dbReference type="EMBL" id="ECY6545062.1"/>
    </source>
</evidence>
<dbReference type="KEGG" id="lmoe:BN418_1750"/>
<dbReference type="InterPro" id="IPR001890">
    <property type="entry name" value="RNA-binding_CRM"/>
</dbReference>
<dbReference type="Proteomes" id="UP000193519">
    <property type="component" value="Chromosome"/>
</dbReference>
<dbReference type="Proteomes" id="UP000401273">
    <property type="component" value="Unassembled WGS sequence"/>
</dbReference>
<dbReference type="Proteomes" id="UP000533021">
    <property type="component" value="Unassembled WGS sequence"/>
</dbReference>
<evidence type="ECO:0000313" key="15">
    <source>
        <dbReference type="EMBL" id="EAD5786243.1"/>
    </source>
</evidence>
<dbReference type="InterPro" id="IPR035920">
    <property type="entry name" value="YhbY-like_sf"/>
</dbReference>
<dbReference type="EMBL" id="AANCRK010000003">
    <property type="protein sequence ID" value="EDN7715036.1"/>
    <property type="molecule type" value="Genomic_DNA"/>
</dbReference>
<dbReference type="EMBL" id="AABFVG010000001">
    <property type="protein sequence ID" value="EAH2280720.1"/>
    <property type="molecule type" value="Genomic_DNA"/>
</dbReference>
<dbReference type="EMBL" id="AAASTI010000002">
    <property type="protein sequence ID" value="EAE5603410.1"/>
    <property type="molecule type" value="Genomic_DNA"/>
</dbReference>
<dbReference type="EMBL" id="VTIK01000001">
    <property type="protein sequence ID" value="TYU56678.1"/>
    <property type="molecule type" value="Genomic_DNA"/>
</dbReference>
<dbReference type="InterPro" id="IPR051925">
    <property type="entry name" value="RNA-binding_domain"/>
</dbReference>
<evidence type="ECO:0000313" key="58">
    <source>
        <dbReference type="EMBL" id="ECX6924012.1"/>
    </source>
</evidence>
<evidence type="ECO:0000313" key="103">
    <source>
        <dbReference type="Proteomes" id="UP000350032"/>
    </source>
</evidence>
<dbReference type="Proteomes" id="UP000403352">
    <property type="component" value="Unassembled WGS sequence"/>
</dbReference>
<dbReference type="EMBL" id="AAAQVA010000001">
    <property type="protein sequence ID" value="EAE1630382.1"/>
    <property type="molecule type" value="Genomic_DNA"/>
</dbReference>
<evidence type="ECO:0000313" key="95">
    <source>
        <dbReference type="Proteomes" id="UP000322220"/>
    </source>
</evidence>
<evidence type="ECO:0000313" key="52">
    <source>
        <dbReference type="EMBL" id="ECB9474585.1"/>
    </source>
</evidence>
<evidence type="ECO:0000313" key="125">
    <source>
        <dbReference type="Proteomes" id="UP000423131"/>
    </source>
</evidence>
<dbReference type="Proteomes" id="UP000544530">
    <property type="component" value="Unassembled WGS sequence"/>
</dbReference>
<dbReference type="EMBL" id="AANEHK010000002">
    <property type="protein sequence ID" value="EDO0985051.1"/>
    <property type="molecule type" value="Genomic_DNA"/>
</dbReference>
<evidence type="ECO:0000313" key="77">
    <source>
        <dbReference type="EMBL" id="HAB9174282.1"/>
    </source>
</evidence>
<evidence type="ECO:0000313" key="126">
    <source>
        <dbReference type="Proteomes" id="UP000427828"/>
    </source>
</evidence>
<evidence type="ECO:0000313" key="64">
    <source>
        <dbReference type="EMBL" id="EDN9629242.1"/>
    </source>
</evidence>
<evidence type="ECO:0000313" key="104">
    <source>
        <dbReference type="Proteomes" id="UP000352246"/>
    </source>
</evidence>
<dbReference type="Proteomes" id="UP000566721">
    <property type="component" value="Unassembled WGS sequence"/>
</dbReference>
<evidence type="ECO:0000313" key="82">
    <source>
        <dbReference type="EMBL" id="HAJ9593944.1"/>
    </source>
</evidence>
<dbReference type="EMBL" id="AAJEKY010000002">
    <property type="protein sequence ID" value="ECL0130219.1"/>
    <property type="molecule type" value="Genomic_DNA"/>
</dbReference>
<dbReference type="Proteomes" id="UP000535556">
    <property type="component" value="Unassembled WGS sequence"/>
</dbReference>
<dbReference type="Proteomes" id="UP000388699">
    <property type="component" value="Unassembled WGS sequence"/>
</dbReference>
<dbReference type="Proteomes" id="UP000843775">
    <property type="component" value="Unassembled WGS sequence"/>
</dbReference>
<dbReference type="Proteomes" id="UP000371553">
    <property type="component" value="Unassembled WGS sequence"/>
</dbReference>
<dbReference type="Proteomes" id="UP000269407">
    <property type="component" value="Unassembled WGS sequence"/>
</dbReference>
<evidence type="ECO:0000313" key="98">
    <source>
        <dbReference type="Proteomes" id="UP000336166"/>
    </source>
</evidence>
<evidence type="ECO:0000313" key="41">
    <source>
        <dbReference type="EMBL" id="EAG9856217.1"/>
    </source>
</evidence>
<evidence type="ECO:0000313" key="45">
    <source>
        <dbReference type="EMBL" id="EAH2280720.1"/>
    </source>
</evidence>
<evidence type="ECO:0000313" key="72">
    <source>
        <dbReference type="EMBL" id="HAA9720576.1"/>
    </source>
</evidence>
<evidence type="ECO:0000313" key="161">
    <source>
        <dbReference type="Proteomes" id="UP000841146"/>
    </source>
</evidence>
<reference evidence="98 100" key="5">
    <citation type="submission" date="2018-06" db="EMBL/GenBank/DDBJ databases">
        <authorList>
            <consortium name="PulseNet: The National Subtyping Network for Foodborne Disease Surveillance"/>
            <person name="Tarr C.L."/>
            <person name="Trees E."/>
            <person name="Katz L.S."/>
            <person name="Carleton-Romer H.A."/>
            <person name="Stroika S."/>
            <person name="Kucerova Z."/>
            <person name="Roache K.F."/>
            <person name="Sabol A.L."/>
            <person name="Besser J."/>
            <person name="Gerner-Smidt P."/>
        </authorList>
    </citation>
    <scope>NUCLEOTIDE SEQUENCE [LARGE SCALE GENOMIC DNA]</scope>
    <source>
        <strain evidence="6 100">2015L-6227</strain>
        <strain evidence="21 98">PNUSAL000134</strain>
        <strain evidence="11 105">PNUSAL000910</strain>
        <strain evidence="26 108">PNUSAL002180</strain>
        <strain evidence="28 134">PNUSAL002298</strain>
        <strain evidence="50 103">PNUSAL004402</strain>
        <strain evidence="57 124">PNUSAL005666</strain>
        <strain evidence="60 138">PNUSAL005692</strain>
    </source>
</reference>
<dbReference type="Proteomes" id="UP000478704">
    <property type="component" value="Unassembled WGS sequence"/>
</dbReference>
<dbReference type="Proteomes" id="UP000272537">
    <property type="component" value="Unassembled WGS sequence"/>
</dbReference>
<dbReference type="EMBL" id="AAHZFY010000052">
    <property type="protein sequence ID" value="ECB9515013.1"/>
    <property type="molecule type" value="Genomic_DNA"/>
</dbReference>
<evidence type="ECO:0000313" key="142">
    <source>
        <dbReference type="Proteomes" id="UP000525068"/>
    </source>
</evidence>
<dbReference type="EMBL" id="AAARLF010000002">
    <property type="protein sequence ID" value="EAE2897187.1"/>
    <property type="molecule type" value="Genomic_DNA"/>
</dbReference>
<evidence type="ECO:0000313" key="83">
    <source>
        <dbReference type="EMBL" id="HAO5921599.1"/>
    </source>
</evidence>
<dbReference type="Proteomes" id="UP000517258">
    <property type="component" value="Unassembled WGS sequence"/>
</dbReference>
<dbReference type="Proteomes" id="UP000478682">
    <property type="component" value="Unassembled WGS sequence"/>
</dbReference>
<evidence type="ECO:0000313" key="113">
    <source>
        <dbReference type="Proteomes" id="UP000371553"/>
    </source>
</evidence>
<dbReference type="EMBL" id="AABEKN010000004">
    <property type="protein sequence ID" value="EAG9354229.1"/>
    <property type="molecule type" value="Genomic_DNA"/>
</dbReference>
<evidence type="ECO:0000313" key="154">
    <source>
        <dbReference type="Proteomes" id="UP000548278"/>
    </source>
</evidence>
<dbReference type="EMBL" id="AABGVJ010000001">
    <property type="protein sequence ID" value="EAH4371294.1"/>
    <property type="molecule type" value="Genomic_DNA"/>
</dbReference>
<dbReference type="EMBL" id="AAAPCR010000003">
    <property type="protein sequence ID" value="EAD8145499.1"/>
    <property type="molecule type" value="Genomic_DNA"/>
</dbReference>
<evidence type="ECO:0000313" key="85">
    <source>
        <dbReference type="EMBL" id="MCO38350.1"/>
    </source>
</evidence>
<evidence type="ECO:0000313" key="97">
    <source>
        <dbReference type="Proteomes" id="UP000335978"/>
    </source>
</evidence>
<evidence type="ECO:0000313" key="30">
    <source>
        <dbReference type="EMBL" id="EAG2245638.1"/>
    </source>
</evidence>
<dbReference type="EMBL" id="QXKO01000003">
    <property type="protein sequence ID" value="RJZ22249.1"/>
    <property type="molecule type" value="Genomic_DNA"/>
</dbReference>
<dbReference type="Proteomes" id="UP000540417">
    <property type="component" value="Unassembled WGS sequence"/>
</dbReference>
<dbReference type="EMBL" id="AABDGJ010000002">
    <property type="protein sequence ID" value="EAG6989676.1"/>
    <property type="molecule type" value="Genomic_DNA"/>
</dbReference>
<evidence type="ECO:0000313" key="57">
    <source>
        <dbReference type="EMBL" id="ECR7121298.1"/>
    </source>
</evidence>
<dbReference type="Proteomes" id="UP000322220">
    <property type="component" value="Unassembled WGS sequence"/>
</dbReference>
<dbReference type="Proteomes" id="UP000845014">
    <property type="component" value="Unassembled WGS sequence"/>
</dbReference>
<evidence type="ECO:0000313" key="6">
    <source>
        <dbReference type="EMBL" id="EAC4551660.1"/>
    </source>
</evidence>
<evidence type="ECO:0000313" key="136">
    <source>
        <dbReference type="Proteomes" id="UP000478945"/>
    </source>
</evidence>
<evidence type="ECO:0000313" key="16">
    <source>
        <dbReference type="EMBL" id="EAD8145499.1"/>
    </source>
</evidence>
<dbReference type="Proteomes" id="UP000540117">
    <property type="component" value="Unassembled WGS sequence"/>
</dbReference>
<evidence type="ECO:0000313" key="9">
    <source>
        <dbReference type="EMBL" id="EAC6547560.1"/>
    </source>
</evidence>
<reference evidence="159 160" key="3">
    <citation type="journal article" date="2018" name="Genome Biol.">
        <title>SKESA: strategic k-mer extension for scrupulous assemblies.</title>
        <authorList>
            <person name="Souvorov A."/>
            <person name="Agarwala R."/>
            <person name="Lipman D.J."/>
        </authorList>
    </citation>
    <scope>NUCLEOTIDE SEQUENCE [LARGE SCALE GENOMIC DNA]</scope>
    <source>
        <strain evidence="70">09CEB371LM</strain>
        <strain evidence="82">2017-325981-023-01</strain>
        <strain evidence="76 164">CFIAFB20100120</strain>
        <strain evidence="75 159">CFIAFB20130012</strain>
        <strain evidence="74">CFIAFB20140010</strain>
        <strain evidence="77">CFIAFB20160038</strain>
        <strain evidence="73 165">CFIAFB20160079</strain>
        <strain evidence="79">CFIAFB20170037</strain>
        <strain evidence="78 161">CFIAFB20170045</strain>
        <strain evidence="80 163">DMG1500109</strain>
        <strain evidence="72">HPB3501</strain>
        <strain evidence="81 162">LiDS0115</strain>
        <strain evidence="71">Sam_F526FDD3-C0F7-43DB-B204-E231FEF9C926</strain>
        <strain evidence="83">SFBRL218_S4</strain>
    </source>
</reference>
<evidence type="ECO:0000313" key="122">
    <source>
        <dbReference type="Proteomes" id="UP000410967"/>
    </source>
</evidence>
<dbReference type="GO" id="GO:0003723">
    <property type="term" value="F:RNA binding"/>
    <property type="evidence" value="ECO:0007669"/>
    <property type="project" value="UniProtKB-UniRule"/>
</dbReference>
<evidence type="ECO:0000313" key="127">
    <source>
        <dbReference type="Proteomes" id="UP000455569"/>
    </source>
</evidence>
<dbReference type="RefSeq" id="WP_003721997.1">
    <property type="nucleotide sequence ID" value="NC_021823.1"/>
</dbReference>
<evidence type="ECO:0000313" key="109">
    <source>
        <dbReference type="Proteomes" id="UP000364988"/>
    </source>
</evidence>
<organism evidence="51 122">
    <name type="scientific">Listeria monocytogenes</name>
    <dbReference type="NCBI Taxonomy" id="1639"/>
    <lineage>
        <taxon>Bacteria</taxon>
        <taxon>Bacillati</taxon>
        <taxon>Bacillota</taxon>
        <taxon>Bacilli</taxon>
        <taxon>Bacillales</taxon>
        <taxon>Listeriaceae</taxon>
        <taxon>Listeria</taxon>
    </lineage>
</organism>
<dbReference type="SMART" id="SM01103">
    <property type="entry name" value="CRS1_YhbY"/>
    <property type="match status" value="1"/>
</dbReference>
<dbReference type="Proteomes" id="UP000549379">
    <property type="component" value="Unassembled WGS sequence"/>
</dbReference>
<dbReference type="EMBL" id="DAAJZA010000002">
    <property type="protein sequence ID" value="HAC1754047.1"/>
    <property type="molecule type" value="Genomic_DNA"/>
</dbReference>
<dbReference type="Proteomes" id="UP000852906">
    <property type="component" value="Unassembled WGS sequence"/>
</dbReference>
<dbReference type="EMBL" id="AANPAU010000003">
    <property type="protein sequence ID" value="EDP8513643.1"/>
    <property type="molecule type" value="Genomic_DNA"/>
</dbReference>
<evidence type="ECO:0000313" key="148">
    <source>
        <dbReference type="Proteomes" id="UP000533021"/>
    </source>
</evidence>
<evidence type="ECO:0000313" key="32">
    <source>
        <dbReference type="EMBL" id="EAG2998367.1"/>
    </source>
</evidence>
<dbReference type="Proteomes" id="UP000335978">
    <property type="component" value="Unassembled WGS sequence"/>
</dbReference>
<evidence type="ECO:0000313" key="89">
    <source>
        <dbReference type="EMBL" id="RKA08392.1"/>
    </source>
</evidence>
<evidence type="ECO:0000313" key="147">
    <source>
        <dbReference type="Proteomes" id="UP000530452"/>
    </source>
</evidence>
<gene>
    <name evidence="51" type="primary">yhbY</name>
    <name evidence="88" type="synonym">yhby</name>
    <name evidence="27" type="ORF">A3R20_05205</name>
    <name evidence="26" type="ORF">A8L61_06045</name>
    <name evidence="37" type="ORF">AB917_03645</name>
    <name evidence="6" type="ORF">ABZ57_04120</name>
    <name evidence="36" type="ORF">AF817_01020</name>
    <name evidence="87" type="ORF">AJL21_03570</name>
    <name evidence="8" type="ORF">AP104_00880</name>
    <name evidence="18" type="ORF">APD94_01430</name>
    <name evidence="20" type="ORF">ARR48_01090</name>
    <name evidence="19" type="ORF">ART25_06790</name>
    <name evidence="7" type="ORF">ARY78_04560</name>
    <name evidence="31" type="ORF">B1N52_07130</name>
    <name evidence="30" type="ORF">B1S26_09525</name>
    <name evidence="4" type="ORF">B4X68_04715</name>
    <name evidence="32" type="ORF">B5K54_13815</name>
    <name evidence="28" type="ORF">BB997_07425</name>
    <name evidence="58" type="ORF">BCZ19_04975</name>
    <name evidence="29" type="ORF">BCZ21_09275</name>
    <name evidence="91" type="ORF">BES38_01035</name>
    <name evidence="34" type="ORF">CA369_07770</name>
    <name evidence="33" type="ORF">CAV64_04035</name>
    <name evidence="16" type="ORF">CD20_05365</name>
    <name evidence="39" type="ORF">CW845_06665</name>
    <name evidence="38" type="ORF">CW895_10530</name>
    <name evidence="44" type="ORF">D4271_03925</name>
    <name evidence="45" type="ORF">D4920_01420</name>
    <name evidence="40" type="ORF">D4B11_00310</name>
    <name evidence="41" type="ORF">D4C60_04300</name>
    <name evidence="42" type="ORF">D4D89_03750</name>
    <name evidence="43" type="ORF">D4U23_09045</name>
    <name evidence="46" type="ORF">D5M70_03750</name>
    <name evidence="47" type="ORF">D5N24_03390</name>
    <name evidence="50" type="ORF">D7104_15030</name>
    <name evidence="84" type="ORF">DCK61_09510</name>
    <name evidence="35" type="ORF">DCT16_07490</name>
    <name evidence="17" type="ORF">DG57_08790</name>
    <name evidence="85" type="ORF">DOV25_07770</name>
    <name evidence="10" type="ORF">DQ70_07000</name>
    <name evidence="9" type="ORF">DU018_04165</name>
    <name evidence="88" type="ORF">DYZ50_01379</name>
    <name evidence="89" type="ORF">DYZ80_01585</name>
    <name evidence="5" type="ORF">E0I39_03800</name>
    <name evidence="22" type="ORF">E1V33_01305</name>
    <name evidence="23" type="ORF">E1W43_04410</name>
    <name evidence="24" type="ORF">E1W56_04650</name>
    <name evidence="25" type="ORF">E1X78_04765</name>
    <name evidence="48" type="ORF">E5F58_09265</name>
    <name evidence="49" type="ORF">E5H26_01105</name>
    <name evidence="15" type="ORF">EX365_06730</name>
    <name evidence="14" type="ORF">EXZ73_00405</name>
    <name evidence="57" type="ORF">F1788_01075</name>
    <name evidence="59" type="ORF">F6436_12035</name>
    <name evidence="60" type="ORF">F6515_04415</name>
    <name evidence="51" type="ORF">FA835_07415</name>
    <name evidence="56" type="ORF">FJU19_03790</name>
    <name evidence="53" type="ORF">FLQ97_14930</name>
    <name evidence="52" type="ORF">FLR03_12930</name>
    <name evidence="54" type="ORF">FNX40_09070</name>
    <name evidence="55" type="ORF">FPL45_02885</name>
    <name evidence="66" type="ORF">FV747_03435</name>
    <name evidence="90" type="ORF">FZW98_03850</name>
    <name evidence="69" type="ORF">G3O21_001044</name>
    <name evidence="67" type="ORF">G3R95_000823</name>
    <name evidence="68" type="ORF">G3R95_003182</name>
    <name evidence="61" type="ORF">GCV64_01110</name>
    <name evidence="70" type="ORF">GHH22_03020</name>
    <name evidence="71" type="ORF">GHO09_09195</name>
    <name evidence="64" type="ORF">GI230_06545</name>
    <name evidence="80" type="ORF">GI949_03605</name>
    <name evidence="72" type="ORF">GIH49_00305</name>
    <name evidence="65" type="ORF">GJW51_06370</name>
    <name evidence="62" type="ORF">GQG13_07875</name>
    <name evidence="63" type="ORF">GT011_01055</name>
    <name evidence="73" type="ORF">GYO01_00025</name>
    <name evidence="74" type="ORF">GYP27_01055</name>
    <name evidence="75" type="ORF">GYR60_10095</name>
    <name evidence="76" type="ORF">GYS09_05300</name>
    <name evidence="77" type="ORF">GYU24_01075</name>
    <name evidence="78" type="ORF">GYX23_06410</name>
    <name evidence="79" type="ORF">GYY14_05925</name>
    <name evidence="81" type="ORF">GZK27_04055</name>
    <name evidence="82" type="ORF">HQN34_002170</name>
    <name evidence="86" type="ORF">HZJ64_07205</name>
    <name evidence="83" type="ORF">IP987_000781</name>
    <name evidence="11" type="ORF">KV70_03625</name>
    <name evidence="12" type="ORF">QD52_07750</name>
    <name evidence="13" type="ORF">UI29_07790</name>
    <name evidence="21" type="ORF">Y261_07640</name>
</gene>
<evidence type="ECO:0000313" key="144">
    <source>
        <dbReference type="Proteomes" id="UP000527632"/>
    </source>
</evidence>
<evidence type="ECO:0000313" key="65">
    <source>
        <dbReference type="EMBL" id="EDN9836283.1"/>
    </source>
</evidence>
<dbReference type="Proteomes" id="UP000529135">
    <property type="component" value="Unassembled WGS sequence"/>
</dbReference>
<dbReference type="Proteomes" id="UP000840569">
    <property type="component" value="Unassembled WGS sequence"/>
</dbReference>
<dbReference type="EMBL" id="AABAIH010000001">
    <property type="protein sequence ID" value="EAG0994014.1"/>
    <property type="molecule type" value="Genomic_DNA"/>
</dbReference>
<evidence type="ECO:0000313" key="11">
    <source>
        <dbReference type="EMBL" id="EAC9039284.1"/>
    </source>
</evidence>
<dbReference type="EMBL" id="AAARIE010000001">
    <property type="protein sequence ID" value="EAE2658787.1"/>
    <property type="molecule type" value="Genomic_DNA"/>
</dbReference>
<dbReference type="Proteomes" id="UP000844415">
    <property type="component" value="Unassembled WGS sequence"/>
</dbReference>
<dbReference type="EMBL" id="AABFMV010000002">
    <property type="protein sequence ID" value="EAH1614552.1"/>
    <property type="molecule type" value="Genomic_DNA"/>
</dbReference>
<dbReference type="Proteomes" id="UP000467247">
    <property type="component" value="Unassembled WGS sequence"/>
</dbReference>
<evidence type="ECO:0000313" key="24">
    <source>
        <dbReference type="EMBL" id="EAE4941328.1"/>
    </source>
</evidence>
<dbReference type="EMBL" id="AAAICE010000003">
    <property type="protein sequence ID" value="EAC3881314.1"/>
    <property type="molecule type" value="Genomic_DNA"/>
</dbReference>
<evidence type="ECO:0000313" key="93">
    <source>
        <dbReference type="Proteomes" id="UP000272537"/>
    </source>
</evidence>
<evidence type="ECO:0000313" key="151">
    <source>
        <dbReference type="Proteomes" id="UP000540417"/>
    </source>
</evidence>
<evidence type="ECO:0000313" key="84">
    <source>
        <dbReference type="EMBL" id="KAA9449094.1"/>
    </source>
</evidence>
<dbReference type="Proteomes" id="UP000368512">
    <property type="component" value="Unassembled WGS sequence"/>
</dbReference>
<evidence type="ECO:0000313" key="92">
    <source>
        <dbReference type="Proteomes" id="UP000269407"/>
    </source>
</evidence>
<dbReference type="EMBL" id="AAHZFN010000018">
    <property type="protein sequence ID" value="ECB9474585.1"/>
    <property type="molecule type" value="Genomic_DNA"/>
</dbReference>
<evidence type="ECO:0000313" key="40">
    <source>
        <dbReference type="EMBL" id="EAG9518194.1"/>
    </source>
</evidence>
<dbReference type="Proteomes" id="UP000393182">
    <property type="component" value="Unassembled WGS sequence"/>
</dbReference>
<evidence type="ECO:0000313" key="105">
    <source>
        <dbReference type="Proteomes" id="UP000354255"/>
    </source>
</evidence>
<dbReference type="Proteomes" id="UP000331186">
    <property type="component" value="Unassembled WGS sequence"/>
</dbReference>
<dbReference type="EMBL" id="AAAKQF010000002">
    <property type="protein sequence ID" value="EAC9039284.1"/>
    <property type="molecule type" value="Genomic_DNA"/>
</dbReference>
<evidence type="ECO:0000313" key="157">
    <source>
        <dbReference type="Proteomes" id="UP000566597"/>
    </source>
</evidence>
<dbReference type="EMBL" id="MJTJ01000006">
    <property type="protein sequence ID" value="OET52374.1"/>
    <property type="molecule type" value="Genomic_DNA"/>
</dbReference>
<evidence type="ECO:0000313" key="117">
    <source>
        <dbReference type="Proteomes" id="UP000388699"/>
    </source>
</evidence>
<evidence type="ECO:0000313" key="26">
    <source>
        <dbReference type="EMBL" id="EAG0866842.1"/>
    </source>
</evidence>
<dbReference type="Proteomes" id="UP000332711">
    <property type="component" value="Unassembled WGS sequence"/>
</dbReference>
<dbReference type="Proteomes" id="UP000410967">
    <property type="component" value="Unassembled WGS sequence"/>
</dbReference>
<dbReference type="Proteomes" id="UP000376505">
    <property type="component" value="Unassembled WGS sequence"/>
</dbReference>
<evidence type="ECO:0000313" key="116">
    <source>
        <dbReference type="Proteomes" id="UP000379076"/>
    </source>
</evidence>
<reference evidence="144 151" key="6">
    <citation type="submission" date="2019-04" db="EMBL/GenBank/DDBJ databases">
        <authorList>
            <consortium name="GenomeTrakr: Next Generation Sequencing Network for Food Pathogen Tracability"/>
        </authorList>
    </citation>
    <scope>NUCLEOTIDE SEQUENCE [LARGE SCALE GENOMIC DNA]</scope>
    <source>
        <strain evidence="32 156">10B02965A-1</strain>
        <strain evidence="27 121">ARS-CC9329</strain>
        <strain evidence="17 117">CFSAN008016</strain>
        <strain evidence="10 111">CFSAN008042</strain>
        <strain evidence="4 107">CFSAN060999</strain>
        <strain evidence="34 145">CFSAN063727</strain>
        <strain evidence="61 97">CFSAN085184</strain>
        <strain evidence="62 127">CFSAN102901</strain>
        <strain evidence="20 112">FDA00006304</strain>
        <strain evidence="19 116">FDA00006494</strain>
        <strain evidence="7 110">FDA00007096</strain>
        <strain evidence="12 120">FDA00008584</strain>
        <strain evidence="8 115">FDA00009539</strain>
        <strain evidence="30">FDA00011243</strain>
        <strain evidence="85 92">FDA00013213</strain>
        <strain evidence="9 96">FDA00013332</strain>
        <strain evidence="15 101">FDA00013853</strain>
        <strain evidence="52 125">FDA00014336</strain>
        <strain evidence="54 118">FDA00014370</strain>
        <strain evidence="53 119">FDA00014392</strain>
        <strain evidence="55 104">FDA00014472</strain>
        <strain evidence="63 130">FDA00015028</strain>
        <strain evidence="69">FDA00015054</strain>
        <strain evidence="33 150">FDA1005580-S054-001</strain>
        <strain evidence="135">FDA1090798-S029-001</strain>
        <strain evidence="137">FDA956581-098-004</strain>
        <strain evidence="31 143">FDA960927-006-004</strain>
        <strain evidence="35 158">FLAG-38921</strain>
        <strain evidence="58 126">FLAG-51482A</strain>
        <strain evidence="29 99">FLAG-54356</strain>
        <strain evidence="18 106">FLAG-78586</strain>
        <strain evidence="14 114">FSIS31901579</strain>
        <strain evidence="48 144">LS1344</strain>
        <strain evidence="49 151">LS1419</strain>
        <strain evidence="16 113">NYAG13B12507-5</strain>
        <strain evidence="65 131">OSF101448</strain>
        <strain evidence="13 102">VA-WGS-00405</strain>
    </source>
</reference>
<evidence type="ECO:0000313" key="163">
    <source>
        <dbReference type="Proteomes" id="UP000843775"/>
    </source>
</evidence>
<evidence type="ECO:0000313" key="131">
    <source>
        <dbReference type="Proteomes" id="UP000467347"/>
    </source>
</evidence>
<evidence type="ECO:0000313" key="27">
    <source>
        <dbReference type="EMBL" id="EAG0994014.1"/>
    </source>
</evidence>
<evidence type="ECO:0000313" key="159">
    <source>
        <dbReference type="Proteomes" id="UP000840197"/>
    </source>
</evidence>
<dbReference type="KEGG" id="lmv:Y193_08260"/>
<dbReference type="EMBL" id="AAAMZD010000003">
    <property type="protein sequence ID" value="EAD3792665.1"/>
    <property type="molecule type" value="Genomic_DNA"/>
</dbReference>
<evidence type="ECO:0000313" key="133">
    <source>
        <dbReference type="Proteomes" id="UP000470497"/>
    </source>
</evidence>
<evidence type="ECO:0000313" key="56">
    <source>
        <dbReference type="EMBL" id="ECL0130219.1"/>
    </source>
</evidence>
<dbReference type="Proteomes" id="UP000840928">
    <property type="component" value="Unassembled WGS sequence"/>
</dbReference>
<dbReference type="Proteomes" id="UP000406081">
    <property type="component" value="Unassembled WGS sequence"/>
</dbReference>
<evidence type="ECO:0000313" key="80">
    <source>
        <dbReference type="EMBL" id="HAC1754047.1"/>
    </source>
</evidence>
<dbReference type="Proteomes" id="UP000841146">
    <property type="component" value="Unassembled WGS sequence"/>
</dbReference>
<dbReference type="EMBL" id="JACAVN010000003">
    <property type="protein sequence ID" value="NYA01618.1"/>
    <property type="molecule type" value="Genomic_DNA"/>
</dbReference>
<evidence type="ECO:0000313" key="48">
    <source>
        <dbReference type="EMBL" id="EAH4242169.1"/>
    </source>
</evidence>
<evidence type="ECO:0000313" key="55">
    <source>
        <dbReference type="EMBL" id="ECH7210280.1"/>
    </source>
</evidence>
<dbReference type="EMBL" id="AANCZP010000001">
    <property type="protein sequence ID" value="EDN8267911.1"/>
    <property type="molecule type" value="Genomic_DNA"/>
</dbReference>
<dbReference type="EMBL" id="AACJYH010000017">
    <property type="protein sequence ID" value="EAK8899000.1"/>
    <property type="molecule type" value="Genomic_DNA"/>
</dbReference>
<evidence type="ECO:0000313" key="164">
    <source>
        <dbReference type="Proteomes" id="UP000844415"/>
    </source>
</evidence>
<dbReference type="AlphaFoldDB" id="A0A0D8X4C2"/>
<evidence type="ECO:0000313" key="66">
    <source>
        <dbReference type="EMBL" id="EDO0985051.1"/>
    </source>
</evidence>
<dbReference type="EMBL" id="DAAJCS010000004">
    <property type="protein sequence ID" value="HAC0012634.1"/>
    <property type="molecule type" value="Genomic_DNA"/>
</dbReference>
<dbReference type="Proteomes" id="UP000467347">
    <property type="component" value="Unassembled WGS sequence"/>
</dbReference>
<evidence type="ECO:0000313" key="91">
    <source>
        <dbReference type="EMBL" id="UUJ79804.1"/>
    </source>
</evidence>
<evidence type="ECO:0000313" key="47">
    <source>
        <dbReference type="EMBL" id="EAH3293430.1"/>
    </source>
</evidence>
<evidence type="ECO:0000313" key="49">
    <source>
        <dbReference type="EMBL" id="EAH4371294.1"/>
    </source>
</evidence>
<dbReference type="EMBL" id="DAAHYZ010000001">
    <property type="protein sequence ID" value="HAB7720551.1"/>
    <property type="molecule type" value="Genomic_DNA"/>
</dbReference>
<reference evidence="66 132" key="9">
    <citation type="submission" date="2019-08" db="EMBL/GenBank/DDBJ databases">
        <authorList>
            <person name="Ashton P.M."/>
            <person name="Dallman T."/>
            <person name="Nair S."/>
            <person name="De Pinna E."/>
            <person name="Peters T."/>
            <person name="Grant K."/>
        </authorList>
    </citation>
    <scope>NUCLEOTIDE SEQUENCE [LARGE SCALE GENOMIC DNA]</scope>
    <source>
        <strain evidence="45 148">282333</strain>
        <strain evidence="47 147">282352</strain>
        <strain evidence="40 153">289003</strain>
        <strain evidence="43 157">406731</strain>
        <strain evidence="41 155">429821</strain>
        <strain evidence="44 142">562417</strain>
        <strain evidence="46 146">562428</strain>
        <strain evidence="42 139">563356</strain>
        <strain evidence="5 123">688377</strain>
        <strain evidence="56 136">760311</strain>
        <strain evidence="66 132">788324</strain>
        <strain evidence="64 128">833351</strain>
        <strain evidence="67 133">883775</strain>
        <strain evidence="22">RL15000161</strain>
        <strain evidence="23">RL15000271</strain>
        <strain evidence="24">RL15000286</strain>
        <strain evidence="25">RL15000440</strain>
    </source>
</reference>
<dbReference type="Proteomes" id="UP000423131">
    <property type="component" value="Unassembled WGS sequence"/>
</dbReference>
<dbReference type="EMBL" id="AABBZO010000007">
    <property type="protein sequence ID" value="EAG4462179.1"/>
    <property type="molecule type" value="Genomic_DNA"/>
</dbReference>
<dbReference type="EMBL" id="AAAJCR010000001">
    <property type="protein sequence ID" value="EAC5947924.1"/>
    <property type="molecule type" value="Genomic_DNA"/>
</dbReference>
<evidence type="ECO:0000313" key="150">
    <source>
        <dbReference type="Proteomes" id="UP000540117"/>
    </source>
</evidence>
<evidence type="ECO:0000313" key="31">
    <source>
        <dbReference type="EMBL" id="EAG2514929.1"/>
    </source>
</evidence>
<dbReference type="PANTHER" id="PTHR40065:SF3">
    <property type="entry name" value="RNA-BINDING PROTEIN YHBY"/>
    <property type="match status" value="1"/>
</dbReference>
<evidence type="ECO:0000313" key="143">
    <source>
        <dbReference type="Proteomes" id="UP000525850"/>
    </source>
</evidence>
<evidence type="ECO:0000313" key="42">
    <source>
        <dbReference type="EMBL" id="EAH0217426.1"/>
    </source>
</evidence>
<dbReference type="Gene3D" id="3.30.110.60">
    <property type="entry name" value="YhbY-like"/>
    <property type="match status" value="1"/>
</dbReference>
<dbReference type="Proteomes" id="UP000489121">
    <property type="component" value="Unassembled WGS sequence"/>
</dbReference>
<evidence type="ECO:0000313" key="153">
    <source>
        <dbReference type="Proteomes" id="UP000546397"/>
    </source>
</evidence>
<reference evidence="86 152" key="11">
    <citation type="submission" date="2020-06" db="EMBL/GenBank/DDBJ databases">
        <title>Two Listeria outbreaks in Switzerland in 2018 and 2020.</title>
        <authorList>
            <person name="Stevens M.J.A."/>
            <person name="Bloemberg G."/>
            <person name="Nusch-Inderbinnen M."/>
            <person name="Stephan R."/>
        </authorList>
    </citation>
    <scope>NUCLEOTIDE SEQUENCE [LARGE SCALE GENOMIC DNA]</scope>
    <source>
        <strain evidence="86 152">N18-0707</strain>
    </source>
</reference>
<evidence type="ECO:0000313" key="99">
    <source>
        <dbReference type="Proteomes" id="UP000337746"/>
    </source>
</evidence>
<keyword evidence="1 2" id="KW-0694">RNA-binding</keyword>
<dbReference type="Proteomes" id="UP000524387">
    <property type="component" value="Unassembled WGS sequence"/>
</dbReference>
<dbReference type="EMBL" id="AALEDS010000013">
    <property type="protein sequence ID" value="ECY6545062.1"/>
    <property type="molecule type" value="Genomic_DNA"/>
</dbReference>
<evidence type="ECO:0000313" key="71">
    <source>
        <dbReference type="EMBL" id="HAA8490671.1"/>
    </source>
</evidence>
<evidence type="ECO:0000313" key="17">
    <source>
        <dbReference type="EMBL" id="EAE0769928.1"/>
    </source>
</evidence>
<dbReference type="Proteomes" id="UP000843503">
    <property type="component" value="Unassembled WGS sequence"/>
</dbReference>
<dbReference type="EMBL" id="AALAQH010000002">
    <property type="protein sequence ID" value="ECX6924012.1"/>
    <property type="molecule type" value="Genomic_DNA"/>
</dbReference>
<dbReference type="EMBL" id="AANDSR010000003">
    <property type="protein sequence ID" value="EDN9836283.1"/>
    <property type="molecule type" value="Genomic_DNA"/>
</dbReference>
<dbReference type="EMBL" id="AABGUK010000003">
    <property type="protein sequence ID" value="EAH4242169.1"/>
    <property type="molecule type" value="Genomic_DNA"/>
</dbReference>
<evidence type="ECO:0000313" key="12">
    <source>
        <dbReference type="EMBL" id="EAD1184963.1"/>
    </source>
</evidence>
<dbReference type="EMBL" id="AABEVI010000002">
    <property type="protein sequence ID" value="EAH0217426.1"/>
    <property type="molecule type" value="Genomic_DNA"/>
</dbReference>
<evidence type="ECO:0000313" key="165">
    <source>
        <dbReference type="Proteomes" id="UP000845014"/>
    </source>
</evidence>